<dbReference type="NCBIfam" id="NF037959">
    <property type="entry name" value="MFS_SpdSyn"/>
    <property type="match status" value="1"/>
</dbReference>
<evidence type="ECO:0000313" key="3">
    <source>
        <dbReference type="Proteomes" id="UP001139336"/>
    </source>
</evidence>
<feature type="region of interest" description="Disordered" evidence="1">
    <location>
        <begin position="265"/>
        <end position="292"/>
    </location>
</feature>
<feature type="compositionally biased region" description="Basic and acidic residues" evidence="1">
    <location>
        <begin position="273"/>
        <end position="282"/>
    </location>
</feature>
<protein>
    <submittedName>
        <fullName evidence="2">Fused MFS/spermidine synthase</fullName>
    </submittedName>
</protein>
<sequence length="292" mass="31296">MRAPKRSSSPSPAGSYPISTGTLEVEADPYRENSWVLSVNGVPSSHLCLDDPLALEFEYMRWIAAALESYVPAHLDITRLRVTHLGGAGCSLARWCAARWPSSRNTVVEFDAQLAALVRELFDLPRAPQLKIRASEAREVIARARPASRDIVIRDVFAGARTPRHVCTAEFAKEVAASLSEAGLYVLNCGDHADLEGAAAEIATVGAVFPSVGVIADPPMLKGRRYGNIIILGAKRPLPGEGSPEAAQLMKSLLGGAVPARYVPGDQLPRRLRGGEVWHDEPASDDSGAEDA</sequence>
<dbReference type="SUPFAM" id="SSF53335">
    <property type="entry name" value="S-adenosyl-L-methionine-dependent methyltransferases"/>
    <property type="match status" value="1"/>
</dbReference>
<dbReference type="EMBL" id="JAKGSI010000003">
    <property type="protein sequence ID" value="MCF4006981.1"/>
    <property type="molecule type" value="Genomic_DNA"/>
</dbReference>
<organism evidence="2 3">
    <name type="scientific">Corynebacterium uropygiale</name>
    <dbReference type="NCBI Taxonomy" id="1775911"/>
    <lineage>
        <taxon>Bacteria</taxon>
        <taxon>Bacillati</taxon>
        <taxon>Actinomycetota</taxon>
        <taxon>Actinomycetes</taxon>
        <taxon>Mycobacteriales</taxon>
        <taxon>Corynebacteriaceae</taxon>
        <taxon>Corynebacterium</taxon>
    </lineage>
</organism>
<accession>A0A9X1TZJ9</accession>
<reference evidence="2" key="1">
    <citation type="submission" date="2022-01" db="EMBL/GenBank/DDBJ databases">
        <title>Corynebacterium sp. nov isolated from isolated from the feces of the greater white-fronted geese (Anser albifrons) at Poyang Lake, PR China.</title>
        <authorList>
            <person name="Liu Q."/>
        </authorList>
    </citation>
    <scope>NUCLEOTIDE SEQUENCE</scope>
    <source>
        <strain evidence="2">JCM 32435</strain>
    </source>
</reference>
<dbReference type="RefSeq" id="WP_236119207.1">
    <property type="nucleotide sequence ID" value="NZ_JAKGSI010000003.1"/>
</dbReference>
<gene>
    <name evidence="2" type="ORF">L1O03_07285</name>
</gene>
<evidence type="ECO:0000313" key="2">
    <source>
        <dbReference type="EMBL" id="MCF4006981.1"/>
    </source>
</evidence>
<proteinExistence type="predicted"/>
<dbReference type="Proteomes" id="UP001139336">
    <property type="component" value="Unassembled WGS sequence"/>
</dbReference>
<dbReference type="InterPro" id="IPR029063">
    <property type="entry name" value="SAM-dependent_MTases_sf"/>
</dbReference>
<dbReference type="Gene3D" id="3.40.50.150">
    <property type="entry name" value="Vaccinia Virus protein VP39"/>
    <property type="match status" value="1"/>
</dbReference>
<feature type="compositionally biased region" description="Acidic residues" evidence="1">
    <location>
        <begin position="283"/>
        <end position="292"/>
    </location>
</feature>
<name>A0A9X1TZJ9_9CORY</name>
<evidence type="ECO:0000256" key="1">
    <source>
        <dbReference type="SAM" id="MobiDB-lite"/>
    </source>
</evidence>
<keyword evidence="3" id="KW-1185">Reference proteome</keyword>
<comment type="caution">
    <text evidence="2">The sequence shown here is derived from an EMBL/GenBank/DDBJ whole genome shotgun (WGS) entry which is preliminary data.</text>
</comment>
<dbReference type="AlphaFoldDB" id="A0A9X1TZJ9"/>